<feature type="domain" description="C-type lectin" evidence="3">
    <location>
        <begin position="51"/>
        <end position="171"/>
    </location>
</feature>
<dbReference type="PROSITE" id="PS50041">
    <property type="entry name" value="C_TYPE_LECTIN_2"/>
    <property type="match status" value="3"/>
</dbReference>
<keyword evidence="5" id="KW-1185">Reference proteome</keyword>
<dbReference type="InterPro" id="IPR001304">
    <property type="entry name" value="C-type_lectin-like"/>
</dbReference>
<dbReference type="PROSITE" id="PS00615">
    <property type="entry name" value="C_TYPE_LECTIN_1"/>
    <property type="match status" value="2"/>
</dbReference>
<dbReference type="AlphaFoldDB" id="A0A9N9X440"/>
<accession>A0A9N9X440</accession>
<dbReference type="CDD" id="cd00037">
    <property type="entry name" value="CLECT"/>
    <property type="match status" value="3"/>
</dbReference>
<feature type="domain" description="C-type lectin" evidence="3">
    <location>
        <begin position="206"/>
        <end position="326"/>
    </location>
</feature>
<feature type="chain" id="PRO_5040212768" description="C-type lectin domain-containing protein" evidence="2">
    <location>
        <begin position="26"/>
        <end position="535"/>
    </location>
</feature>
<protein>
    <recommendedName>
        <fullName evidence="3">C-type lectin domain-containing protein</fullName>
    </recommendedName>
</protein>
<dbReference type="Proteomes" id="UP001153737">
    <property type="component" value="Chromosome 15"/>
</dbReference>
<sequence length="535" mass="62361">MSTISNAIFAFSIVFLLICDKNVNSRSSRGATGWENVFSTNFTTALQLQHFGNKSYYLGVYMKASFFQAMQICQSVHMSLVTVESLEENERLFKYIRETNKGDEFWSSGSKLLNAKHWKWMSNGKNVDYTKWATGQPDSQVEHCLLLVHQRNVGLFWHDRDCNGQFWFICERRDDERDSGIPNSLTIWNNLFGNPVIWSNMDLLQFANKSYYFSRNFKGTFLQANQFCEMIGMDLVTIKSAEENKRLHKYIRDTNAGIDWWCSGTRFIDGRSWIWTSTGEQVDYTNWLTGQPDNINHHCLHLTDQKNTDLFWDDQDCNVQYQVICEKWHKFAKPETMNIGRKQISDCDESYKDNKVHKDLLVELRRTSPGYIEFTHIEGRRFHVQSEIEVSQSEAARFCEYHKMQLLSIEDEKKNKLIERLLAETSVIGPYWTSGKKSGEVWIWYSTGQTLSFFNWSPFSNAENNCIGIDDRGKWIKRNCLQDSMKFICEMPSVAHISQCPVQPVVNIYVQDAMITSSGKKLVDIFTKYDNISAE</sequence>
<dbReference type="InterPro" id="IPR050111">
    <property type="entry name" value="C-type_lectin/snaclec_domain"/>
</dbReference>
<dbReference type="InterPro" id="IPR016186">
    <property type="entry name" value="C-type_lectin-like/link_sf"/>
</dbReference>
<keyword evidence="2" id="KW-0732">Signal</keyword>
<dbReference type="SMART" id="SM00034">
    <property type="entry name" value="CLECT"/>
    <property type="match status" value="3"/>
</dbReference>
<dbReference type="InterPro" id="IPR018378">
    <property type="entry name" value="C-type_lectin_CS"/>
</dbReference>
<reference evidence="4" key="1">
    <citation type="submission" date="2022-01" db="EMBL/GenBank/DDBJ databases">
        <authorList>
            <person name="King R."/>
        </authorList>
    </citation>
    <scope>NUCLEOTIDE SEQUENCE</scope>
</reference>
<evidence type="ECO:0000313" key="5">
    <source>
        <dbReference type="Proteomes" id="UP001153737"/>
    </source>
</evidence>
<dbReference type="EMBL" id="OU896721">
    <property type="protein sequence ID" value="CAG9817200.1"/>
    <property type="molecule type" value="Genomic_DNA"/>
</dbReference>
<evidence type="ECO:0000313" key="4">
    <source>
        <dbReference type="EMBL" id="CAG9817200.1"/>
    </source>
</evidence>
<evidence type="ECO:0000256" key="1">
    <source>
        <dbReference type="ARBA" id="ARBA00023157"/>
    </source>
</evidence>
<dbReference type="Gene3D" id="3.10.100.10">
    <property type="entry name" value="Mannose-Binding Protein A, subunit A"/>
    <property type="match status" value="3"/>
</dbReference>
<organism evidence="4 5">
    <name type="scientific">Phaedon cochleariae</name>
    <name type="common">Mustard beetle</name>
    <dbReference type="NCBI Taxonomy" id="80249"/>
    <lineage>
        <taxon>Eukaryota</taxon>
        <taxon>Metazoa</taxon>
        <taxon>Ecdysozoa</taxon>
        <taxon>Arthropoda</taxon>
        <taxon>Hexapoda</taxon>
        <taxon>Insecta</taxon>
        <taxon>Pterygota</taxon>
        <taxon>Neoptera</taxon>
        <taxon>Endopterygota</taxon>
        <taxon>Coleoptera</taxon>
        <taxon>Polyphaga</taxon>
        <taxon>Cucujiformia</taxon>
        <taxon>Chrysomeloidea</taxon>
        <taxon>Chrysomelidae</taxon>
        <taxon>Chrysomelinae</taxon>
        <taxon>Chrysomelini</taxon>
        <taxon>Phaedon</taxon>
    </lineage>
</organism>
<proteinExistence type="predicted"/>
<dbReference type="Pfam" id="PF00059">
    <property type="entry name" value="Lectin_C"/>
    <property type="match status" value="3"/>
</dbReference>
<dbReference type="OrthoDB" id="8187082at2759"/>
<evidence type="ECO:0000259" key="3">
    <source>
        <dbReference type="PROSITE" id="PS50041"/>
    </source>
</evidence>
<dbReference type="SUPFAM" id="SSF56436">
    <property type="entry name" value="C-type lectin-like"/>
    <property type="match status" value="3"/>
</dbReference>
<dbReference type="InterPro" id="IPR016187">
    <property type="entry name" value="CTDL_fold"/>
</dbReference>
<reference evidence="4" key="2">
    <citation type="submission" date="2022-10" db="EMBL/GenBank/DDBJ databases">
        <authorList>
            <consortium name="ENA_rothamsted_submissions"/>
            <consortium name="culmorum"/>
            <person name="King R."/>
        </authorList>
    </citation>
    <scope>NUCLEOTIDE SEQUENCE</scope>
</reference>
<feature type="signal peptide" evidence="2">
    <location>
        <begin position="1"/>
        <end position="25"/>
    </location>
</feature>
<evidence type="ECO:0000256" key="2">
    <source>
        <dbReference type="SAM" id="SignalP"/>
    </source>
</evidence>
<name>A0A9N9X440_PHACE</name>
<gene>
    <name evidence="4" type="ORF">PHAECO_LOCUS4693</name>
</gene>
<keyword evidence="1" id="KW-1015">Disulfide bond</keyword>
<feature type="domain" description="C-type lectin" evidence="3">
    <location>
        <begin position="377"/>
        <end position="480"/>
    </location>
</feature>
<dbReference type="PANTHER" id="PTHR22803">
    <property type="entry name" value="MANNOSE, PHOSPHOLIPASE, LECTIN RECEPTOR RELATED"/>
    <property type="match status" value="1"/>
</dbReference>